<dbReference type="STRING" id="1236971.JCM9152_3452"/>
<evidence type="ECO:0000313" key="3">
    <source>
        <dbReference type="Proteomes" id="UP000018895"/>
    </source>
</evidence>
<protein>
    <submittedName>
        <fullName evidence="2">N-ethylmaleimide reductase</fullName>
    </submittedName>
</protein>
<comment type="caution">
    <text evidence="2">The sequence shown here is derived from an EMBL/GenBank/DDBJ whole genome shotgun (WGS) entry which is preliminary data.</text>
</comment>
<dbReference type="Proteomes" id="UP000018895">
    <property type="component" value="Unassembled WGS sequence"/>
</dbReference>
<feature type="domain" description="NADH:flavin oxidoreductase/NADH oxidase N-terminal" evidence="1">
    <location>
        <begin position="3"/>
        <end position="332"/>
    </location>
</feature>
<dbReference type="GO" id="GO:0010181">
    <property type="term" value="F:FMN binding"/>
    <property type="evidence" value="ECO:0007669"/>
    <property type="project" value="InterPro"/>
</dbReference>
<reference evidence="2" key="1">
    <citation type="journal article" date="2014" name="Genome Announc.">
        <title>Draft Genome Sequences of Three Alkaliphilic Bacillus Strains, Bacillus wakoensis JCM 9140T, Bacillus akibai JCM 9157T, and Bacillus hemicellulosilyticus JCM 9152T.</title>
        <authorList>
            <person name="Yuki M."/>
            <person name="Oshima K."/>
            <person name="Suda W."/>
            <person name="Oshida Y."/>
            <person name="Kitamura K."/>
            <person name="Iida T."/>
            <person name="Hattori M."/>
            <person name="Ohkuma M."/>
        </authorList>
    </citation>
    <scope>NUCLEOTIDE SEQUENCE [LARGE SCALE GENOMIC DNA]</scope>
    <source>
        <strain evidence="2">JCM 9152</strain>
    </source>
</reference>
<dbReference type="OrthoDB" id="9772736at2"/>
<dbReference type="InterPro" id="IPR001155">
    <property type="entry name" value="OxRdtase_FMN_N"/>
</dbReference>
<accession>W4QIL4</accession>
<organism evidence="2 3">
    <name type="scientific">Halalkalibacter hemicellulosilyticusJCM 9152</name>
    <dbReference type="NCBI Taxonomy" id="1236971"/>
    <lineage>
        <taxon>Bacteria</taxon>
        <taxon>Bacillati</taxon>
        <taxon>Bacillota</taxon>
        <taxon>Bacilli</taxon>
        <taxon>Bacillales</taxon>
        <taxon>Bacillaceae</taxon>
        <taxon>Halalkalibacter</taxon>
    </lineage>
</organism>
<name>W4QIL4_9BACI</name>
<sequence>MELLTPFKRDGWQLQSRAVMAPMTRGFADFKTGIIHPDTVSYYQRRAQDGIGMIVTEGIAIAEEAKGTVGIPGLYTDEQTEAWKEVTDSVHQEGGKIIAQLWHVGRLSHSYFTNGRKPLAPSSIKANGHTHRVRLPYEMPNEMTVYDIRNVIKQFVHAAYNAIKAGFDGVEIHAAHGYLIDQFHSTWTNIRKDRYGQNRYLFLEEILLAVGEAIGTNKIIVRFSEHKDDSPLYAWEDPEKEIQMLIEVFHKTKIELLHPSVNEFSKPLAHHSLTLHELVRKYWDKIIIGVGNLTSASAEKALKDGLIDLAAFGRPLLANSDFMHRTKASIPLKPYDSKIHLQQIK</sequence>
<dbReference type="PANTHER" id="PTHR22893">
    <property type="entry name" value="NADH OXIDOREDUCTASE-RELATED"/>
    <property type="match status" value="1"/>
</dbReference>
<dbReference type="GO" id="GO:0016491">
    <property type="term" value="F:oxidoreductase activity"/>
    <property type="evidence" value="ECO:0007669"/>
    <property type="project" value="InterPro"/>
</dbReference>
<dbReference type="InterPro" id="IPR045247">
    <property type="entry name" value="Oye-like"/>
</dbReference>
<keyword evidence="3" id="KW-1185">Reference proteome</keyword>
<evidence type="ECO:0000313" key="2">
    <source>
        <dbReference type="EMBL" id="GAE31950.1"/>
    </source>
</evidence>
<dbReference type="EMBL" id="BAUU01000026">
    <property type="protein sequence ID" value="GAE31950.1"/>
    <property type="molecule type" value="Genomic_DNA"/>
</dbReference>
<evidence type="ECO:0000259" key="1">
    <source>
        <dbReference type="Pfam" id="PF00724"/>
    </source>
</evidence>
<dbReference type="AlphaFoldDB" id="W4QIL4"/>
<dbReference type="Gene3D" id="3.20.20.70">
    <property type="entry name" value="Aldolase class I"/>
    <property type="match status" value="1"/>
</dbReference>
<dbReference type="RefSeq" id="WP_035346180.1">
    <property type="nucleotide sequence ID" value="NZ_BAUU01000026.1"/>
</dbReference>
<dbReference type="Pfam" id="PF00724">
    <property type="entry name" value="Oxidored_FMN"/>
    <property type="match status" value="1"/>
</dbReference>
<dbReference type="SUPFAM" id="SSF51395">
    <property type="entry name" value="FMN-linked oxidoreductases"/>
    <property type="match status" value="1"/>
</dbReference>
<proteinExistence type="predicted"/>
<dbReference type="PANTHER" id="PTHR22893:SF91">
    <property type="entry name" value="NADPH DEHYDROGENASE 2-RELATED"/>
    <property type="match status" value="1"/>
</dbReference>
<gene>
    <name evidence="2" type="ORF">JCM9152_3452</name>
</gene>
<dbReference type="InterPro" id="IPR013785">
    <property type="entry name" value="Aldolase_TIM"/>
</dbReference>